<dbReference type="KEGG" id="srho:HH216_03970"/>
<name>A0A7L5DI15_9BACT</name>
<protein>
    <submittedName>
        <fullName evidence="1">Uncharacterized protein</fullName>
    </submittedName>
</protein>
<organism evidence="1 2">
    <name type="scientific">Spirosoma rhododendri</name>
    <dbReference type="NCBI Taxonomy" id="2728024"/>
    <lineage>
        <taxon>Bacteria</taxon>
        <taxon>Pseudomonadati</taxon>
        <taxon>Bacteroidota</taxon>
        <taxon>Cytophagia</taxon>
        <taxon>Cytophagales</taxon>
        <taxon>Cytophagaceae</taxon>
        <taxon>Spirosoma</taxon>
    </lineage>
</organism>
<proteinExistence type="predicted"/>
<evidence type="ECO:0000313" key="1">
    <source>
        <dbReference type="EMBL" id="QJD77665.1"/>
    </source>
</evidence>
<dbReference type="AlphaFoldDB" id="A0A7L5DI15"/>
<dbReference type="Proteomes" id="UP000501128">
    <property type="component" value="Chromosome"/>
</dbReference>
<dbReference type="EMBL" id="CP051677">
    <property type="protein sequence ID" value="QJD77665.1"/>
    <property type="molecule type" value="Genomic_DNA"/>
</dbReference>
<sequence length="100" mass="11863">MQKDKWIRSLFRLKRNHLAEVLTFHADEKHLLCELVQRHRVSLSEADSPASRASLVLKNLLDIKRLQTERSLRFIAMKHRHEEEVANLFRFQKLTSAVMT</sequence>
<accession>A0A7L5DI15</accession>
<dbReference type="RefSeq" id="WP_169549609.1">
    <property type="nucleotide sequence ID" value="NZ_CP051677.1"/>
</dbReference>
<gene>
    <name evidence="1" type="ORF">HH216_03970</name>
</gene>
<keyword evidence="2" id="KW-1185">Reference proteome</keyword>
<reference evidence="1 2" key="1">
    <citation type="submission" date="2020-04" db="EMBL/GenBank/DDBJ databases">
        <title>Genome sequencing of novel species.</title>
        <authorList>
            <person name="Heo J."/>
            <person name="Kim S.-J."/>
            <person name="Kim J.-S."/>
            <person name="Hong S.-B."/>
            <person name="Kwon S.-W."/>
        </authorList>
    </citation>
    <scope>NUCLEOTIDE SEQUENCE [LARGE SCALE GENOMIC DNA]</scope>
    <source>
        <strain evidence="1 2">CJU-R4</strain>
    </source>
</reference>
<evidence type="ECO:0000313" key="2">
    <source>
        <dbReference type="Proteomes" id="UP000501128"/>
    </source>
</evidence>